<dbReference type="CDD" id="cd16964">
    <property type="entry name" value="YqgF"/>
    <property type="match status" value="1"/>
</dbReference>
<evidence type="ECO:0000313" key="7">
    <source>
        <dbReference type="EMBL" id="GAE88172.1"/>
    </source>
</evidence>
<gene>
    <name evidence="7" type="ORF">JCM21531_1597</name>
</gene>
<keyword evidence="8" id="KW-1185">Reference proteome</keyword>
<dbReference type="GO" id="GO:0000967">
    <property type="term" value="P:rRNA 5'-end processing"/>
    <property type="evidence" value="ECO:0007669"/>
    <property type="project" value="UniProtKB-UniRule"/>
</dbReference>
<feature type="domain" description="YqgF/RNase H-like" evidence="6">
    <location>
        <begin position="1"/>
        <end position="103"/>
    </location>
</feature>
<dbReference type="AlphaFoldDB" id="W4V4T2"/>
<evidence type="ECO:0000259" key="6">
    <source>
        <dbReference type="SMART" id="SM00732"/>
    </source>
</evidence>
<dbReference type="InterPro" id="IPR006641">
    <property type="entry name" value="YqgF/RNaseH-like_dom"/>
</dbReference>
<evidence type="ECO:0000256" key="4">
    <source>
        <dbReference type="ARBA" id="ARBA00022801"/>
    </source>
</evidence>
<dbReference type="EMBL" id="BAVR01000014">
    <property type="protein sequence ID" value="GAE88172.1"/>
    <property type="molecule type" value="Genomic_DNA"/>
</dbReference>
<evidence type="ECO:0000256" key="2">
    <source>
        <dbReference type="ARBA" id="ARBA00022517"/>
    </source>
</evidence>
<dbReference type="InterPro" id="IPR005227">
    <property type="entry name" value="YqgF"/>
</dbReference>
<dbReference type="PANTHER" id="PTHR33317:SF4">
    <property type="entry name" value="POLYNUCLEOTIDYL TRANSFERASE, RIBONUCLEASE H-LIKE SUPERFAMILY PROTEIN"/>
    <property type="match status" value="1"/>
</dbReference>
<evidence type="ECO:0000256" key="5">
    <source>
        <dbReference type="HAMAP-Rule" id="MF_00651"/>
    </source>
</evidence>
<sequence>MRIMGIDYGDSRIGIAISDPFGWTAQALETINWKADIEVPIKRISELVEEYGVKTVIIGFPKNMDGTVGARGEKTIEFIDLLKQRVKGIEVIKWDERLTTVAANRTMHEMGVKKSKKKLVVDQIAAVYILQGYLDSLGKVL</sequence>
<evidence type="ECO:0000313" key="8">
    <source>
        <dbReference type="Proteomes" id="UP000019109"/>
    </source>
</evidence>
<keyword evidence="3 5" id="KW-0540">Nuclease</keyword>
<dbReference type="SMART" id="SM00732">
    <property type="entry name" value="YqgFc"/>
    <property type="match status" value="1"/>
</dbReference>
<evidence type="ECO:0000256" key="1">
    <source>
        <dbReference type="ARBA" id="ARBA00022490"/>
    </source>
</evidence>
<comment type="subcellular location">
    <subcellularLocation>
        <location evidence="5">Cytoplasm</location>
    </subcellularLocation>
</comment>
<organism evidence="7 8">
    <name type="scientific">Acetivibrio straminisolvens JCM 21531</name>
    <dbReference type="NCBI Taxonomy" id="1294263"/>
    <lineage>
        <taxon>Bacteria</taxon>
        <taxon>Bacillati</taxon>
        <taxon>Bacillota</taxon>
        <taxon>Clostridia</taxon>
        <taxon>Eubacteriales</taxon>
        <taxon>Oscillospiraceae</taxon>
        <taxon>Acetivibrio</taxon>
    </lineage>
</organism>
<dbReference type="HAMAP" id="MF_00651">
    <property type="entry name" value="Nuclease_YqgF"/>
    <property type="match status" value="1"/>
</dbReference>
<dbReference type="Proteomes" id="UP000019109">
    <property type="component" value="Unassembled WGS sequence"/>
</dbReference>
<evidence type="ECO:0000256" key="3">
    <source>
        <dbReference type="ARBA" id="ARBA00022722"/>
    </source>
</evidence>
<proteinExistence type="inferred from homology"/>
<dbReference type="STRING" id="1294263.JCM21531_1597"/>
<dbReference type="OrthoDB" id="9796140at2"/>
<keyword evidence="1 5" id="KW-0963">Cytoplasm</keyword>
<dbReference type="Pfam" id="PF03652">
    <property type="entry name" value="RuvX"/>
    <property type="match status" value="1"/>
</dbReference>
<dbReference type="GO" id="GO:0016788">
    <property type="term" value="F:hydrolase activity, acting on ester bonds"/>
    <property type="evidence" value="ECO:0007669"/>
    <property type="project" value="UniProtKB-UniRule"/>
</dbReference>
<dbReference type="NCBIfam" id="TIGR00250">
    <property type="entry name" value="RNAse_H_YqgF"/>
    <property type="match status" value="1"/>
</dbReference>
<protein>
    <recommendedName>
        <fullName evidence="5">Putative pre-16S rRNA nuclease</fullName>
        <ecNumber evidence="5">3.1.-.-</ecNumber>
    </recommendedName>
</protein>
<reference evidence="7" key="1">
    <citation type="journal article" date="2014" name="Genome Announc.">
        <title>Draft Genome Sequence of Clostridium straminisolvens Strain JCM 21531T, Isolated from a Cellulose-Degrading Bacterial Community.</title>
        <authorList>
            <person name="Yuki M."/>
            <person name="Oshima K."/>
            <person name="Suda W."/>
            <person name="Sakamoto M."/>
            <person name="Kitamura K."/>
            <person name="Iida T."/>
            <person name="Hattori M."/>
            <person name="Ohkuma M."/>
        </authorList>
    </citation>
    <scope>NUCLEOTIDE SEQUENCE [LARGE SCALE GENOMIC DNA]</scope>
    <source>
        <strain evidence="7">JCM 21531</strain>
    </source>
</reference>
<dbReference type="EC" id="3.1.-.-" evidence="5"/>
<comment type="caution">
    <text evidence="7">The sequence shown here is derived from an EMBL/GenBank/DDBJ whole genome shotgun (WGS) entry which is preliminary data.</text>
</comment>
<accession>W4V4T2</accession>
<dbReference type="PANTHER" id="PTHR33317">
    <property type="entry name" value="POLYNUCLEOTIDYL TRANSFERASE, RIBONUCLEASE H-LIKE SUPERFAMILY PROTEIN"/>
    <property type="match status" value="1"/>
</dbReference>
<dbReference type="SUPFAM" id="SSF53098">
    <property type="entry name" value="Ribonuclease H-like"/>
    <property type="match status" value="1"/>
</dbReference>
<comment type="similarity">
    <text evidence="5">Belongs to the YqgF HJR family.</text>
</comment>
<name>W4V4T2_9FIRM</name>
<dbReference type="GO" id="GO:0004518">
    <property type="term" value="F:nuclease activity"/>
    <property type="evidence" value="ECO:0007669"/>
    <property type="project" value="UniProtKB-KW"/>
</dbReference>
<keyword evidence="2 5" id="KW-0690">Ribosome biogenesis</keyword>
<dbReference type="GO" id="GO:0005829">
    <property type="term" value="C:cytosol"/>
    <property type="evidence" value="ECO:0007669"/>
    <property type="project" value="TreeGrafter"/>
</dbReference>
<dbReference type="InterPro" id="IPR037027">
    <property type="entry name" value="YqgF/RNaseH-like_dom_sf"/>
</dbReference>
<comment type="function">
    <text evidence="5">Could be a nuclease involved in processing of the 5'-end of pre-16S rRNA.</text>
</comment>
<dbReference type="RefSeq" id="WP_038288140.1">
    <property type="nucleotide sequence ID" value="NZ_BAVR01000014.1"/>
</dbReference>
<dbReference type="Gene3D" id="3.30.420.140">
    <property type="entry name" value="YqgF/RNase H-like domain"/>
    <property type="match status" value="1"/>
</dbReference>
<dbReference type="InterPro" id="IPR012337">
    <property type="entry name" value="RNaseH-like_sf"/>
</dbReference>
<keyword evidence="4 5" id="KW-0378">Hydrolase</keyword>